<protein>
    <submittedName>
        <fullName evidence="3">Uncharacterized protein</fullName>
    </submittedName>
</protein>
<sequence>MDLSNSSSDTNDQLSKNPAPLSQNPQSFGVDEDDDTDDVVTDPTKGRKRPRSSRDAESSSLPTKVFLATDDPSWKALRDKHHDALRKLTEVKKLNKVLAMENEALKDQKKALQEAVVGAKTESNSLAKTNASLYKSYDTLLTKVESQKSGGSQVETGINTDAGSMSEVFLTGAQVMRLTTDFGTLEIELQTARKKIQTLESDIQSYKAEIADTADKLQQAENSLFDIQLNQAEELDTMDTRLKQLEGKNEALSEQLTEEVDQLKEAAIKERQDREGELKSAMSLREENAKLKLRSRPMAFKQR</sequence>
<dbReference type="AlphaFoldDB" id="A0AA38PP82"/>
<dbReference type="Proteomes" id="UP001163850">
    <property type="component" value="Unassembled WGS sequence"/>
</dbReference>
<feature type="coiled-coil region" evidence="1">
    <location>
        <begin position="182"/>
        <end position="273"/>
    </location>
</feature>
<feature type="region of interest" description="Disordered" evidence="2">
    <location>
        <begin position="1"/>
        <end position="64"/>
    </location>
</feature>
<proteinExistence type="predicted"/>
<gene>
    <name evidence="3" type="ORF">F5890DRAFT_1559015</name>
</gene>
<evidence type="ECO:0000313" key="4">
    <source>
        <dbReference type="Proteomes" id="UP001163850"/>
    </source>
</evidence>
<name>A0AA38PP82_9AGAR</name>
<comment type="caution">
    <text evidence="3">The sequence shown here is derived from an EMBL/GenBank/DDBJ whole genome shotgun (WGS) entry which is preliminary data.</text>
</comment>
<keyword evidence="1" id="KW-0175">Coiled coil</keyword>
<evidence type="ECO:0000256" key="1">
    <source>
        <dbReference type="SAM" id="Coils"/>
    </source>
</evidence>
<accession>A0AA38PP82</accession>
<evidence type="ECO:0000313" key="3">
    <source>
        <dbReference type="EMBL" id="KAJ3979228.1"/>
    </source>
</evidence>
<feature type="compositionally biased region" description="Acidic residues" evidence="2">
    <location>
        <begin position="30"/>
        <end position="40"/>
    </location>
</feature>
<organism evidence="3 4">
    <name type="scientific">Lentinula detonsa</name>
    <dbReference type="NCBI Taxonomy" id="2804962"/>
    <lineage>
        <taxon>Eukaryota</taxon>
        <taxon>Fungi</taxon>
        <taxon>Dikarya</taxon>
        <taxon>Basidiomycota</taxon>
        <taxon>Agaricomycotina</taxon>
        <taxon>Agaricomycetes</taxon>
        <taxon>Agaricomycetidae</taxon>
        <taxon>Agaricales</taxon>
        <taxon>Marasmiineae</taxon>
        <taxon>Omphalotaceae</taxon>
        <taxon>Lentinula</taxon>
    </lineage>
</organism>
<feature type="compositionally biased region" description="Polar residues" evidence="2">
    <location>
        <begin position="1"/>
        <end position="27"/>
    </location>
</feature>
<evidence type="ECO:0000256" key="2">
    <source>
        <dbReference type="SAM" id="MobiDB-lite"/>
    </source>
</evidence>
<feature type="coiled-coil region" evidence="1">
    <location>
        <begin position="88"/>
        <end position="122"/>
    </location>
</feature>
<reference evidence="3" key="1">
    <citation type="submission" date="2022-08" db="EMBL/GenBank/DDBJ databases">
        <authorList>
            <consortium name="DOE Joint Genome Institute"/>
            <person name="Min B."/>
            <person name="Riley R."/>
            <person name="Sierra-Patev S."/>
            <person name="Naranjo-Ortiz M."/>
            <person name="Looney B."/>
            <person name="Konkel Z."/>
            <person name="Slot J.C."/>
            <person name="Sakamoto Y."/>
            <person name="Steenwyk J.L."/>
            <person name="Rokas A."/>
            <person name="Carro J."/>
            <person name="Camarero S."/>
            <person name="Ferreira P."/>
            <person name="Molpeceres G."/>
            <person name="Ruiz-Duenas F.J."/>
            <person name="Serrano A."/>
            <person name="Henrissat B."/>
            <person name="Drula E."/>
            <person name="Hughes K.W."/>
            <person name="Mata J.L."/>
            <person name="Ishikawa N.K."/>
            <person name="Vargas-Isla R."/>
            <person name="Ushijima S."/>
            <person name="Smith C.A."/>
            <person name="Ahrendt S."/>
            <person name="Andreopoulos W."/>
            <person name="He G."/>
            <person name="Labutti K."/>
            <person name="Lipzen A."/>
            <person name="Ng V."/>
            <person name="Sandor L."/>
            <person name="Barry K."/>
            <person name="Martinez A.T."/>
            <person name="Xiao Y."/>
            <person name="Gibbons J.G."/>
            <person name="Terashima K."/>
            <person name="Hibbett D.S."/>
            <person name="Grigoriev I.V."/>
        </authorList>
    </citation>
    <scope>NUCLEOTIDE SEQUENCE</scope>
    <source>
        <strain evidence="3">TFB7829</strain>
    </source>
</reference>
<dbReference type="EMBL" id="MU802428">
    <property type="protein sequence ID" value="KAJ3979228.1"/>
    <property type="molecule type" value="Genomic_DNA"/>
</dbReference>